<organism evidence="3 4">
    <name type="scientific">Potamilus streckersoni</name>
    <dbReference type="NCBI Taxonomy" id="2493646"/>
    <lineage>
        <taxon>Eukaryota</taxon>
        <taxon>Metazoa</taxon>
        <taxon>Spiralia</taxon>
        <taxon>Lophotrochozoa</taxon>
        <taxon>Mollusca</taxon>
        <taxon>Bivalvia</taxon>
        <taxon>Autobranchia</taxon>
        <taxon>Heteroconchia</taxon>
        <taxon>Palaeoheterodonta</taxon>
        <taxon>Unionida</taxon>
        <taxon>Unionoidea</taxon>
        <taxon>Unionidae</taxon>
        <taxon>Ambleminae</taxon>
        <taxon>Lampsilini</taxon>
        <taxon>Potamilus</taxon>
    </lineage>
</organism>
<feature type="signal peptide" evidence="2">
    <location>
        <begin position="1"/>
        <end position="27"/>
    </location>
</feature>
<reference evidence="3" key="2">
    <citation type="journal article" date="2021" name="Genome Biol. Evol.">
        <title>Developing a high-quality reference genome for a parasitic bivalve with doubly uniparental inheritance (Bivalvia: Unionida).</title>
        <authorList>
            <person name="Smith C.H."/>
        </authorList>
    </citation>
    <scope>NUCLEOTIDE SEQUENCE</scope>
    <source>
        <strain evidence="3">CHS0354</strain>
        <tissue evidence="3">Mantle</tissue>
    </source>
</reference>
<keyword evidence="2" id="KW-0732">Signal</keyword>
<evidence type="ECO:0000313" key="4">
    <source>
        <dbReference type="Proteomes" id="UP001195483"/>
    </source>
</evidence>
<dbReference type="InterPro" id="IPR050982">
    <property type="entry name" value="Auxin_biosynth/cation_transpt"/>
</dbReference>
<dbReference type="EMBL" id="JAEAOA010001257">
    <property type="protein sequence ID" value="KAK3596170.1"/>
    <property type="molecule type" value="Genomic_DNA"/>
</dbReference>
<dbReference type="PANTHER" id="PTHR43539:SF23">
    <property type="entry name" value="FAD-DEPENDENT OXIDOREDUCTASE DOMAIN-CONTAINING PROTEIN 2"/>
    <property type="match status" value="1"/>
</dbReference>
<accession>A0AAE0SR58</accession>
<dbReference type="GO" id="GO:0036503">
    <property type="term" value="P:ERAD pathway"/>
    <property type="evidence" value="ECO:0007669"/>
    <property type="project" value="TreeGrafter"/>
</dbReference>
<evidence type="ECO:0000256" key="2">
    <source>
        <dbReference type="SAM" id="SignalP"/>
    </source>
</evidence>
<proteinExistence type="predicted"/>
<dbReference type="Gene3D" id="3.50.50.60">
    <property type="entry name" value="FAD/NAD(P)-binding domain"/>
    <property type="match status" value="2"/>
</dbReference>
<name>A0AAE0SR58_9BIVA</name>
<evidence type="ECO:0008006" key="5">
    <source>
        <dbReference type="Google" id="ProtNLM"/>
    </source>
</evidence>
<dbReference type="GO" id="GO:0005788">
    <property type="term" value="C:endoplasmic reticulum lumen"/>
    <property type="evidence" value="ECO:0007669"/>
    <property type="project" value="TreeGrafter"/>
</dbReference>
<reference evidence="3" key="3">
    <citation type="submission" date="2023-05" db="EMBL/GenBank/DDBJ databases">
        <authorList>
            <person name="Smith C.H."/>
        </authorList>
    </citation>
    <scope>NUCLEOTIDE SEQUENCE</scope>
    <source>
        <strain evidence="3">CHS0354</strain>
        <tissue evidence="3">Mantle</tissue>
    </source>
</reference>
<keyword evidence="4" id="KW-1185">Reference proteome</keyword>
<dbReference type="Proteomes" id="UP001195483">
    <property type="component" value="Unassembled WGS sequence"/>
</dbReference>
<dbReference type="GO" id="GO:0004497">
    <property type="term" value="F:monooxygenase activity"/>
    <property type="evidence" value="ECO:0007669"/>
    <property type="project" value="TreeGrafter"/>
</dbReference>
<dbReference type="Pfam" id="PF13738">
    <property type="entry name" value="Pyr_redox_3"/>
    <property type="match status" value="1"/>
</dbReference>
<reference evidence="3" key="1">
    <citation type="journal article" date="2021" name="Genome Biol. Evol.">
        <title>A High-Quality Reference Genome for a Parasitic Bivalve with Doubly Uniparental Inheritance (Bivalvia: Unionida).</title>
        <authorList>
            <person name="Smith C.H."/>
        </authorList>
    </citation>
    <scope>NUCLEOTIDE SEQUENCE</scope>
    <source>
        <strain evidence="3">CHS0354</strain>
    </source>
</reference>
<evidence type="ECO:0000313" key="3">
    <source>
        <dbReference type="EMBL" id="KAK3596170.1"/>
    </source>
</evidence>
<keyword evidence="1" id="KW-0560">Oxidoreductase</keyword>
<dbReference type="FunFam" id="3.50.50.60:FF:000300">
    <property type="entry name" value="FAD-dependent oxidoreductase domain-containing 2"/>
    <property type="match status" value="1"/>
</dbReference>
<sequence>MNSCPPSARIHIFHVLVILLTLTLASCYHDYCIIGAGPSGLQMGYFFKKSGRDYIIFEKSNVSGDFFTLYPRHKMLISINKRYTGKTNKEFNLRHDWNSLLSDDESLLFRHYSKEMFPNSDDLVRYLHDYQTKLGLNVQFNTYIHNIQTMPCEAAADAHVFTMSDQHGNSYRCGRLIVATGVSTPNIPNVPGIEHADGYESMSINPDDYEGKTVLILGRGNSAFELANSIYGSSNLIHMMGRSRVRLAWATHYVGDLRAVNNDLLDTYQLKSLDGVLEAGLDEVKIVKIGDKFHLQVSHMEESGASEDHMYDNFAMREPYDIIVRCLGFKFDSGIFNLSSSLKMGSGRSKKYPNIGYDYESVSAKGMFVAGTASHSLDFRKSAGGFIHGFRYTGRALHRLLEWRYHQVPWPITTQPVTNLLAAILKRLNEASGIYQMFSSLADVVIFKKNNTEFDYLEEFPINLLHELPKRTGHEAENVLVVNMQYGEEFSGPGNDIFRLDRATGDPSDAHNSNFLHPCLYYFDRLPMEKDMKHKAKKQHLPTPKAIHHIVEDFLTTWNAPNSHILPLRRFLENVLDTDMRHFHWETCMEYALTRTTVPLTCQEFFLKGQGMGSKLRQQLCCLNFERGDVIT</sequence>
<dbReference type="PRINTS" id="PR00368">
    <property type="entry name" value="FADPNR"/>
</dbReference>
<dbReference type="GO" id="GO:0050660">
    <property type="term" value="F:flavin adenine dinucleotide binding"/>
    <property type="evidence" value="ECO:0007669"/>
    <property type="project" value="TreeGrafter"/>
</dbReference>
<evidence type="ECO:0000256" key="1">
    <source>
        <dbReference type="ARBA" id="ARBA00023002"/>
    </source>
</evidence>
<dbReference type="AlphaFoldDB" id="A0AAE0SR58"/>
<feature type="chain" id="PRO_5041977252" description="FAD-dependent oxidoreductase domain-containing protein 2" evidence="2">
    <location>
        <begin position="28"/>
        <end position="632"/>
    </location>
</feature>
<gene>
    <name evidence="3" type="ORF">CHS0354_020627</name>
</gene>
<protein>
    <recommendedName>
        <fullName evidence="5">FAD-dependent oxidoreductase domain-containing protein 2</fullName>
    </recommendedName>
</protein>
<dbReference type="PANTHER" id="PTHR43539">
    <property type="entry name" value="FLAVIN-BINDING MONOOXYGENASE-LIKE PROTEIN (AFU_ORTHOLOGUE AFUA_4G09220)"/>
    <property type="match status" value="1"/>
</dbReference>
<dbReference type="SUPFAM" id="SSF51905">
    <property type="entry name" value="FAD/NAD(P)-binding domain"/>
    <property type="match status" value="1"/>
</dbReference>
<comment type="caution">
    <text evidence="3">The sequence shown here is derived from an EMBL/GenBank/DDBJ whole genome shotgun (WGS) entry which is preliminary data.</text>
</comment>
<dbReference type="InterPro" id="IPR036188">
    <property type="entry name" value="FAD/NAD-bd_sf"/>
</dbReference>